<sequence length="567" mass="63108">MQPPSDAPYWSFDGRPPTLRTMSDSTSSTASSDSSPRAPVNLSRHYNRTTLARKGNPMKSFYKYFTIPGITNLAGGLPYSGYFPFDTLESDAASANRFLQSLHNAPTPTPAASSKSFSLFSRSNNHLTIPKSESNLPLDQRIDVDTTLQYGRASGLASLAEFVKDFTLNHLHQGKIPYADADTLLTCGSTDGMNKVVSLIASNGDNMLCEEFAYNPALNAARPHGVGVVVVDMDKHGLLVDGPNGLREILETWDEDTMGRKPHFLYTVSIGHNPTGSTTELPRMREIYTLCQQHDILIIEDNPYWYLQFTTSSHKSPDNFLASLTPSYLTLDADGRVIRLDTFSKTIAPGCRLGWITAQSDVITRLIALTDASTQAPSGFVQAHLAHLLIRHWGMSGWITWLSTLRAAYESRMRTMTTILHDNAHYISSAAQRSTVHVSKIKMLEFRPPAGGMFVWVRIKIRNHPVYKAFRRAGWSREEMVRKLWLYVAMRKLVLVAPGEMFRPDETVDAVEYWRLCFAAVEEGEVERATRRLCEGVEEFWGLGVGEIEAITEDGVEGMVGGGEGRV</sequence>
<dbReference type="STRING" id="341454.A0A4S2MQW8"/>
<dbReference type="GO" id="GO:1901605">
    <property type="term" value="P:alpha-amino acid metabolic process"/>
    <property type="evidence" value="ECO:0007669"/>
    <property type="project" value="TreeGrafter"/>
</dbReference>
<keyword evidence="9" id="KW-1185">Reference proteome</keyword>
<dbReference type="Pfam" id="PF00155">
    <property type="entry name" value="Aminotran_1_2"/>
    <property type="match status" value="1"/>
</dbReference>
<dbReference type="InterPro" id="IPR015424">
    <property type="entry name" value="PyrdxlP-dep_Trfase"/>
</dbReference>
<dbReference type="InterPro" id="IPR015421">
    <property type="entry name" value="PyrdxlP-dep_Trfase_major"/>
</dbReference>
<dbReference type="SUPFAM" id="SSF53383">
    <property type="entry name" value="PLP-dependent transferases"/>
    <property type="match status" value="1"/>
</dbReference>
<keyword evidence="4 8" id="KW-0808">Transferase</keyword>
<evidence type="ECO:0000259" key="7">
    <source>
        <dbReference type="Pfam" id="PF00155"/>
    </source>
</evidence>
<dbReference type="EMBL" id="ML220161">
    <property type="protein sequence ID" value="TGZ77018.1"/>
    <property type="molecule type" value="Genomic_DNA"/>
</dbReference>
<evidence type="ECO:0000256" key="2">
    <source>
        <dbReference type="ARBA" id="ARBA00007441"/>
    </source>
</evidence>
<evidence type="ECO:0000256" key="1">
    <source>
        <dbReference type="ARBA" id="ARBA00001933"/>
    </source>
</evidence>
<evidence type="ECO:0000256" key="3">
    <source>
        <dbReference type="ARBA" id="ARBA00022576"/>
    </source>
</evidence>
<dbReference type="InParanoid" id="A0A4S2MQW8"/>
<evidence type="ECO:0000313" key="9">
    <source>
        <dbReference type="Proteomes" id="UP000298138"/>
    </source>
</evidence>
<dbReference type="PANTHER" id="PTHR42790">
    <property type="entry name" value="AMINOTRANSFERASE"/>
    <property type="match status" value="1"/>
</dbReference>
<protein>
    <submittedName>
        <fullName evidence="8">PLP-dependent transferase</fullName>
    </submittedName>
</protein>
<feature type="domain" description="Aminotransferase class I/classII large" evidence="7">
    <location>
        <begin position="144"/>
        <end position="533"/>
    </location>
</feature>
<feature type="compositionally biased region" description="Low complexity" evidence="6">
    <location>
        <begin position="23"/>
        <end position="35"/>
    </location>
</feature>
<evidence type="ECO:0000256" key="6">
    <source>
        <dbReference type="SAM" id="MobiDB-lite"/>
    </source>
</evidence>
<proteinExistence type="inferred from homology"/>
<dbReference type="CDD" id="cd00609">
    <property type="entry name" value="AAT_like"/>
    <property type="match status" value="1"/>
</dbReference>
<evidence type="ECO:0000313" key="8">
    <source>
        <dbReference type="EMBL" id="TGZ77018.1"/>
    </source>
</evidence>
<feature type="region of interest" description="Disordered" evidence="6">
    <location>
        <begin position="1"/>
        <end position="49"/>
    </location>
</feature>
<dbReference type="GO" id="GO:0008483">
    <property type="term" value="F:transaminase activity"/>
    <property type="evidence" value="ECO:0007669"/>
    <property type="project" value="UniProtKB-KW"/>
</dbReference>
<dbReference type="InterPro" id="IPR004839">
    <property type="entry name" value="Aminotransferase_I/II_large"/>
</dbReference>
<keyword evidence="3" id="KW-0032">Aminotransferase</keyword>
<organism evidence="8 9">
    <name type="scientific">Ascodesmis nigricans</name>
    <dbReference type="NCBI Taxonomy" id="341454"/>
    <lineage>
        <taxon>Eukaryota</taxon>
        <taxon>Fungi</taxon>
        <taxon>Dikarya</taxon>
        <taxon>Ascomycota</taxon>
        <taxon>Pezizomycotina</taxon>
        <taxon>Pezizomycetes</taxon>
        <taxon>Pezizales</taxon>
        <taxon>Ascodesmidaceae</taxon>
        <taxon>Ascodesmis</taxon>
    </lineage>
</organism>
<accession>A0A4S2MQW8</accession>
<comment type="similarity">
    <text evidence="2">Belongs to the class-I pyridoxal-phosphate-dependent aminotransferase family.</text>
</comment>
<name>A0A4S2MQW8_9PEZI</name>
<feature type="non-terminal residue" evidence="8">
    <location>
        <position position="567"/>
    </location>
</feature>
<keyword evidence="5" id="KW-0663">Pyridoxal phosphate</keyword>
<dbReference type="AlphaFoldDB" id="A0A4S2MQW8"/>
<evidence type="ECO:0000256" key="5">
    <source>
        <dbReference type="ARBA" id="ARBA00022898"/>
    </source>
</evidence>
<dbReference type="PANTHER" id="PTHR42790:SF1">
    <property type="entry name" value="AROMATIC AMINO ACID AMINOTRANSFERASE, HYPOTHETICAL (EUROFUNG)"/>
    <property type="match status" value="1"/>
</dbReference>
<comment type="cofactor">
    <cofactor evidence="1">
        <name>pyridoxal 5'-phosphate</name>
        <dbReference type="ChEBI" id="CHEBI:597326"/>
    </cofactor>
</comment>
<reference evidence="8 9" key="1">
    <citation type="submission" date="2019-04" db="EMBL/GenBank/DDBJ databases">
        <title>Comparative genomics and transcriptomics to analyze fruiting body development in filamentous ascomycetes.</title>
        <authorList>
            <consortium name="DOE Joint Genome Institute"/>
            <person name="Lutkenhaus R."/>
            <person name="Traeger S."/>
            <person name="Breuer J."/>
            <person name="Kuo A."/>
            <person name="Lipzen A."/>
            <person name="Pangilinan J."/>
            <person name="Dilworth D."/>
            <person name="Sandor L."/>
            <person name="Poggeler S."/>
            <person name="Barry K."/>
            <person name="Grigoriev I.V."/>
            <person name="Nowrousian M."/>
        </authorList>
    </citation>
    <scope>NUCLEOTIDE SEQUENCE [LARGE SCALE GENOMIC DNA]</scope>
    <source>
        <strain evidence="8 9">CBS 389.68</strain>
    </source>
</reference>
<dbReference type="GO" id="GO:0030170">
    <property type="term" value="F:pyridoxal phosphate binding"/>
    <property type="evidence" value="ECO:0007669"/>
    <property type="project" value="InterPro"/>
</dbReference>
<dbReference type="OrthoDB" id="691673at2759"/>
<dbReference type="InterPro" id="IPR050859">
    <property type="entry name" value="Class-I_PLP-dep_aminotransf"/>
</dbReference>
<gene>
    <name evidence="8" type="ORF">EX30DRAFT_324100</name>
</gene>
<dbReference type="Gene3D" id="3.40.640.10">
    <property type="entry name" value="Type I PLP-dependent aspartate aminotransferase-like (Major domain)"/>
    <property type="match status" value="1"/>
</dbReference>
<evidence type="ECO:0000256" key="4">
    <source>
        <dbReference type="ARBA" id="ARBA00022679"/>
    </source>
</evidence>
<dbReference type="Proteomes" id="UP000298138">
    <property type="component" value="Unassembled WGS sequence"/>
</dbReference>